<keyword evidence="17" id="KW-1185">Reference proteome</keyword>
<dbReference type="InterPro" id="IPR001189">
    <property type="entry name" value="Mn/Fe_SOD"/>
</dbReference>
<dbReference type="InterPro" id="IPR050265">
    <property type="entry name" value="Fe/Mn_Superoxide_Dismutase"/>
</dbReference>
<keyword evidence="12" id="KW-0464">Manganese</keyword>
<evidence type="ECO:0000256" key="11">
    <source>
        <dbReference type="ARBA" id="ARBA00023128"/>
    </source>
</evidence>
<sequence>MAACNQFQRYRKGVLQHLRNNDTDESRNYDGCRSLPSVPHPLLHWIDGEIKVGNILGQRPIFLPPFGSSSSILGGLIQALYKESKLIIRFQLRSTVERGLNCCVQSSGRQGQLGEIAGLKIPKYLITTLRKWGHPASQRKESLQQRGKTHVTAAAEGAGSSRLVDVYNPKHNPLLLLGTRRRMQLANYLLQLPQLLLNFTSPGTAKQNEVATSTAIEDIVMATATKYTLPPLPYAYDALEPHISAQIMTIHHTKHHQAYVTNLNAALASLVTFSQTSDIPAQIALQQAVKFNGGGHINHSLFWENLTPAGSPGASHEAGPHVRKAITERWGGEEKFKDAFTKVLLGLQGSGWGWLVRDEEFGSLEIITTKDQDPVPAGKVPIFGVDMWEHAYYLQYLNNKAEYIKGIWHIINWDTAEKRYSGGRKDAFSVLKASM</sequence>
<proteinExistence type="inferred from homology"/>
<evidence type="ECO:0000256" key="3">
    <source>
        <dbReference type="ARBA" id="ARBA00004305"/>
    </source>
</evidence>
<evidence type="ECO:0000256" key="7">
    <source>
        <dbReference type="ARBA" id="ARBA00014518"/>
    </source>
</evidence>
<keyword evidence="10" id="KW-0560">Oxidoreductase</keyword>
<keyword evidence="11" id="KW-0496">Mitochondrion</keyword>
<dbReference type="InterPro" id="IPR019833">
    <property type="entry name" value="Mn/Fe_SOD_BS"/>
</dbReference>
<evidence type="ECO:0000256" key="12">
    <source>
        <dbReference type="ARBA" id="ARBA00023211"/>
    </source>
</evidence>
<comment type="similarity">
    <text evidence="4">Belongs to the iron/manganese superoxide dismutase family.</text>
</comment>
<dbReference type="Gene3D" id="1.10.287.990">
    <property type="entry name" value="Fe,Mn superoxide dismutase (SOD) domain"/>
    <property type="match status" value="1"/>
</dbReference>
<dbReference type="GO" id="GO:0030145">
    <property type="term" value="F:manganese ion binding"/>
    <property type="evidence" value="ECO:0007669"/>
    <property type="project" value="TreeGrafter"/>
</dbReference>
<evidence type="ECO:0000256" key="9">
    <source>
        <dbReference type="ARBA" id="ARBA00022946"/>
    </source>
</evidence>
<comment type="cofactor">
    <cofactor evidence="1">
        <name>Mn(2+)</name>
        <dbReference type="ChEBI" id="CHEBI:29035"/>
    </cofactor>
</comment>
<evidence type="ECO:0000256" key="5">
    <source>
        <dbReference type="ARBA" id="ARBA00011881"/>
    </source>
</evidence>
<dbReference type="SUPFAM" id="SSF46609">
    <property type="entry name" value="Fe,Mn superoxide dismutase (SOD), N-terminal domain"/>
    <property type="match status" value="1"/>
</dbReference>
<dbReference type="Gene3D" id="3.55.40.20">
    <property type="entry name" value="Iron/manganese superoxide dismutase, C-terminal domain"/>
    <property type="match status" value="1"/>
</dbReference>
<evidence type="ECO:0000256" key="1">
    <source>
        <dbReference type="ARBA" id="ARBA00001936"/>
    </source>
</evidence>
<dbReference type="OrthoDB" id="239262at2759"/>
<evidence type="ECO:0000313" key="16">
    <source>
        <dbReference type="EMBL" id="KAH0538317.1"/>
    </source>
</evidence>
<evidence type="ECO:0000313" key="17">
    <source>
        <dbReference type="Proteomes" id="UP000698800"/>
    </source>
</evidence>
<dbReference type="FunFam" id="3.55.40.20:FF:000004">
    <property type="entry name" value="Superoxide dismutase [Fe]"/>
    <property type="match status" value="1"/>
</dbReference>
<comment type="caution">
    <text evidence="16">The sequence shown here is derived from an EMBL/GenBank/DDBJ whole genome shotgun (WGS) entry which is preliminary data.</text>
</comment>
<dbReference type="EC" id="1.15.1.1" evidence="6"/>
<evidence type="ECO:0000256" key="13">
    <source>
        <dbReference type="ARBA" id="ARBA00049204"/>
    </source>
</evidence>
<accession>A0A9P8I3Y9</accession>
<keyword evidence="9" id="KW-0809">Transit peptide</keyword>
<dbReference type="FunFam" id="1.10.287.990:FF:000001">
    <property type="entry name" value="Superoxide dismutase"/>
    <property type="match status" value="1"/>
</dbReference>
<comment type="function">
    <text evidence="2">Destroys superoxide anion radicals which are normally produced within the cells and which are toxic to biological systems.</text>
</comment>
<comment type="subcellular location">
    <subcellularLocation>
        <location evidence="3">Mitochondrion matrix</location>
    </subcellularLocation>
</comment>
<evidence type="ECO:0000256" key="4">
    <source>
        <dbReference type="ARBA" id="ARBA00008714"/>
    </source>
</evidence>
<evidence type="ECO:0000256" key="2">
    <source>
        <dbReference type="ARBA" id="ARBA00002170"/>
    </source>
</evidence>
<dbReference type="Pfam" id="PF02777">
    <property type="entry name" value="Sod_Fe_C"/>
    <property type="match status" value="1"/>
</dbReference>
<dbReference type="PRINTS" id="PR01703">
    <property type="entry name" value="MNSODISMTASE"/>
</dbReference>
<feature type="domain" description="Manganese/iron superoxide dismutase C-terminal" evidence="15">
    <location>
        <begin position="321"/>
        <end position="419"/>
    </location>
</feature>
<dbReference type="SUPFAM" id="SSF54719">
    <property type="entry name" value="Fe,Mn superoxide dismutase (SOD), C-terminal domain"/>
    <property type="match status" value="1"/>
</dbReference>
<evidence type="ECO:0000256" key="10">
    <source>
        <dbReference type="ARBA" id="ARBA00023002"/>
    </source>
</evidence>
<organism evidence="16 17">
    <name type="scientific">Glutinoglossum americanum</name>
    <dbReference type="NCBI Taxonomy" id="1670608"/>
    <lineage>
        <taxon>Eukaryota</taxon>
        <taxon>Fungi</taxon>
        <taxon>Dikarya</taxon>
        <taxon>Ascomycota</taxon>
        <taxon>Pezizomycotina</taxon>
        <taxon>Geoglossomycetes</taxon>
        <taxon>Geoglossales</taxon>
        <taxon>Geoglossaceae</taxon>
        <taxon>Glutinoglossum</taxon>
    </lineage>
</organism>
<dbReference type="PANTHER" id="PTHR11404">
    <property type="entry name" value="SUPEROXIDE DISMUTASE 2"/>
    <property type="match status" value="1"/>
</dbReference>
<protein>
    <recommendedName>
        <fullName evidence="7">Superoxide dismutase [Mn], mitochondrial</fullName>
        <ecNumber evidence="6">1.15.1.1</ecNumber>
    </recommendedName>
</protein>
<dbReference type="Proteomes" id="UP000698800">
    <property type="component" value="Unassembled WGS sequence"/>
</dbReference>
<keyword evidence="8" id="KW-0479">Metal-binding</keyword>
<dbReference type="InterPro" id="IPR036314">
    <property type="entry name" value="SOD_C_sf"/>
</dbReference>
<comment type="subunit">
    <text evidence="5">Homotetramer.</text>
</comment>
<dbReference type="GO" id="GO:0005759">
    <property type="term" value="C:mitochondrial matrix"/>
    <property type="evidence" value="ECO:0007669"/>
    <property type="project" value="UniProtKB-SubCell"/>
</dbReference>
<dbReference type="Pfam" id="PF00081">
    <property type="entry name" value="Sod_Fe_N"/>
    <property type="match status" value="1"/>
</dbReference>
<dbReference type="InterPro" id="IPR019831">
    <property type="entry name" value="Mn/Fe_SOD_N"/>
</dbReference>
<dbReference type="PANTHER" id="PTHR11404:SF29">
    <property type="entry name" value="SUPEROXIDE DISMUTASE"/>
    <property type="match status" value="1"/>
</dbReference>
<gene>
    <name evidence="16" type="ORF">FGG08_005091</name>
</gene>
<evidence type="ECO:0000256" key="6">
    <source>
        <dbReference type="ARBA" id="ARBA00012682"/>
    </source>
</evidence>
<evidence type="ECO:0000259" key="15">
    <source>
        <dbReference type="Pfam" id="PF02777"/>
    </source>
</evidence>
<feature type="domain" description="Manganese/iron superoxide dismutase N-terminal" evidence="14">
    <location>
        <begin position="226"/>
        <end position="306"/>
    </location>
</feature>
<dbReference type="PROSITE" id="PS00088">
    <property type="entry name" value="SOD_MN"/>
    <property type="match status" value="1"/>
</dbReference>
<dbReference type="AlphaFoldDB" id="A0A9P8I3Y9"/>
<reference evidence="16" key="1">
    <citation type="submission" date="2021-03" db="EMBL/GenBank/DDBJ databases">
        <title>Comparative genomics and phylogenomic investigation of the class Geoglossomycetes provide insights into ecological specialization and systematics.</title>
        <authorList>
            <person name="Melie T."/>
            <person name="Pirro S."/>
            <person name="Miller A.N."/>
            <person name="Quandt A."/>
        </authorList>
    </citation>
    <scope>NUCLEOTIDE SEQUENCE</scope>
    <source>
        <strain evidence="16">GBOQ0MN5Z8</strain>
    </source>
</reference>
<dbReference type="InterPro" id="IPR019832">
    <property type="entry name" value="Mn/Fe_SOD_C"/>
</dbReference>
<dbReference type="GO" id="GO:0004784">
    <property type="term" value="F:superoxide dismutase activity"/>
    <property type="evidence" value="ECO:0007669"/>
    <property type="project" value="UniProtKB-EC"/>
</dbReference>
<evidence type="ECO:0000259" key="14">
    <source>
        <dbReference type="Pfam" id="PF00081"/>
    </source>
</evidence>
<name>A0A9P8I3Y9_9PEZI</name>
<dbReference type="EMBL" id="JAGHQL010000114">
    <property type="protein sequence ID" value="KAH0538317.1"/>
    <property type="molecule type" value="Genomic_DNA"/>
</dbReference>
<evidence type="ECO:0000256" key="8">
    <source>
        <dbReference type="ARBA" id="ARBA00022723"/>
    </source>
</evidence>
<comment type="catalytic activity">
    <reaction evidence="13">
        <text>2 superoxide + 2 H(+) = H2O2 + O2</text>
        <dbReference type="Rhea" id="RHEA:20696"/>
        <dbReference type="ChEBI" id="CHEBI:15378"/>
        <dbReference type="ChEBI" id="CHEBI:15379"/>
        <dbReference type="ChEBI" id="CHEBI:16240"/>
        <dbReference type="ChEBI" id="CHEBI:18421"/>
        <dbReference type="EC" id="1.15.1.1"/>
    </reaction>
</comment>
<dbReference type="InterPro" id="IPR036324">
    <property type="entry name" value="Mn/Fe_SOD_N_sf"/>
</dbReference>